<reference evidence="2 3" key="1">
    <citation type="submission" date="2013-02" db="EMBL/GenBank/DDBJ databases">
        <title>Genome sequence of Clostridium saccharoperbutylacetonicum N1-4(HMT).</title>
        <authorList>
            <person name="Poehlein A."/>
            <person name="Daniel R."/>
        </authorList>
    </citation>
    <scope>NUCLEOTIDE SEQUENCE [LARGE SCALE GENOMIC DNA]</scope>
    <source>
        <strain evidence="3">N1-4(HMT)</strain>
    </source>
</reference>
<sequence>MVVFEKCEFDEIKDKLCGYYRENDILIESFFEEHVISSDFFHIVLDEEKIGYCGIYNKKLLTSFGLDNKYNYLAQDIFTKAKYLEQVSEALVPTGDEFLLSLCLDDFDSLHKQAYFTRDLDLNNENNCAINLRLAIPLDAQSIEKYSEDFFDDINKYINNKFIYIAEKDNELVGFGIIEPGIIRNDLQSIGMYVREEYRRRGIGTCILNELKKIVKVRNKKAISGCWYHNYNSLRTQFKSGNYCWTRLLKVKF</sequence>
<dbReference type="InterPro" id="IPR016181">
    <property type="entry name" value="Acyl_CoA_acyltransferase"/>
</dbReference>
<dbReference type="Gene3D" id="3.40.630.30">
    <property type="match status" value="1"/>
</dbReference>
<name>M1LWP2_9CLOT</name>
<dbReference type="Pfam" id="PF18015">
    <property type="entry name" value="Acetyltransf_19"/>
    <property type="match status" value="1"/>
</dbReference>
<dbReference type="InterPro" id="IPR000182">
    <property type="entry name" value="GNAT_dom"/>
</dbReference>
<dbReference type="CDD" id="cd04301">
    <property type="entry name" value="NAT_SF"/>
    <property type="match status" value="1"/>
</dbReference>
<proteinExistence type="predicted"/>
<keyword evidence="3" id="KW-1185">Reference proteome</keyword>
<dbReference type="HOGENOM" id="CLU_094137_0_0_9"/>
<dbReference type="Gene3D" id="3.40.630.80">
    <property type="match status" value="1"/>
</dbReference>
<dbReference type="eggNOG" id="ENOG5034340">
    <property type="taxonomic scope" value="Bacteria"/>
</dbReference>
<gene>
    <name evidence="2" type="ORF">Cspa_c38600</name>
</gene>
<dbReference type="RefSeq" id="WP_015393933.1">
    <property type="nucleotide sequence ID" value="NC_020291.1"/>
</dbReference>
<dbReference type="GO" id="GO:0016747">
    <property type="term" value="F:acyltransferase activity, transferring groups other than amino-acyl groups"/>
    <property type="evidence" value="ECO:0007669"/>
    <property type="project" value="InterPro"/>
</dbReference>
<evidence type="ECO:0000313" key="2">
    <source>
        <dbReference type="EMBL" id="AGF57620.1"/>
    </source>
</evidence>
<keyword evidence="2" id="KW-0808">Transferase</keyword>
<dbReference type="PATRIC" id="fig|931276.5.peg.3892"/>
<dbReference type="STRING" id="36745.CLSAP_36340"/>
<dbReference type="AlphaFoldDB" id="M1LWP2"/>
<dbReference type="OrthoDB" id="7833882at2"/>
<protein>
    <submittedName>
        <fullName evidence="2">Acetyltransferase family protein</fullName>
    </submittedName>
</protein>
<dbReference type="PROSITE" id="PS51186">
    <property type="entry name" value="GNAT"/>
    <property type="match status" value="1"/>
</dbReference>
<dbReference type="InterPro" id="IPR040579">
    <property type="entry name" value="Acetyltransf_19"/>
</dbReference>
<accession>M1LWP2</accession>
<dbReference type="Pfam" id="PF13508">
    <property type="entry name" value="Acetyltransf_7"/>
    <property type="match status" value="1"/>
</dbReference>
<dbReference type="Proteomes" id="UP000011728">
    <property type="component" value="Chromosome"/>
</dbReference>
<dbReference type="KEGG" id="csr:Cspa_c38600"/>
<evidence type="ECO:0000313" key="3">
    <source>
        <dbReference type="Proteomes" id="UP000011728"/>
    </source>
</evidence>
<evidence type="ECO:0000259" key="1">
    <source>
        <dbReference type="PROSITE" id="PS51186"/>
    </source>
</evidence>
<organism evidence="2 3">
    <name type="scientific">Clostridium saccharoperbutylacetonicum N1-4(HMT)</name>
    <dbReference type="NCBI Taxonomy" id="931276"/>
    <lineage>
        <taxon>Bacteria</taxon>
        <taxon>Bacillati</taxon>
        <taxon>Bacillota</taxon>
        <taxon>Clostridia</taxon>
        <taxon>Eubacteriales</taxon>
        <taxon>Clostridiaceae</taxon>
        <taxon>Clostridium</taxon>
    </lineage>
</organism>
<feature type="domain" description="N-acetyltransferase" evidence="1">
    <location>
        <begin position="130"/>
        <end position="253"/>
    </location>
</feature>
<dbReference type="EMBL" id="CP004121">
    <property type="protein sequence ID" value="AGF57620.1"/>
    <property type="molecule type" value="Genomic_DNA"/>
</dbReference>
<dbReference type="SUPFAM" id="SSF55729">
    <property type="entry name" value="Acyl-CoA N-acyltransferases (Nat)"/>
    <property type="match status" value="1"/>
</dbReference>